<feature type="transmembrane region" description="Helical" evidence="1">
    <location>
        <begin position="27"/>
        <end position="45"/>
    </location>
</feature>
<dbReference type="AlphaFoldDB" id="A0A5N6ZRP4"/>
<organism evidence="2 3">
    <name type="scientific">Aspergillus caelatus</name>
    <dbReference type="NCBI Taxonomy" id="61420"/>
    <lineage>
        <taxon>Eukaryota</taxon>
        <taxon>Fungi</taxon>
        <taxon>Dikarya</taxon>
        <taxon>Ascomycota</taxon>
        <taxon>Pezizomycotina</taxon>
        <taxon>Eurotiomycetes</taxon>
        <taxon>Eurotiomycetidae</taxon>
        <taxon>Eurotiales</taxon>
        <taxon>Aspergillaceae</taxon>
        <taxon>Aspergillus</taxon>
        <taxon>Aspergillus subgen. Circumdati</taxon>
    </lineage>
</organism>
<proteinExistence type="predicted"/>
<sequence length="52" mass="5937">MDKGGGLEGWVSFLFSSSSSFLKSGRFLLVYMFLGWWALVSVVYYPHTRRAV</sequence>
<evidence type="ECO:0000256" key="1">
    <source>
        <dbReference type="SAM" id="Phobius"/>
    </source>
</evidence>
<dbReference type="RefSeq" id="XP_031922610.1">
    <property type="nucleotide sequence ID" value="XM_032068664.1"/>
</dbReference>
<keyword evidence="1" id="KW-0472">Membrane</keyword>
<name>A0A5N6ZRP4_9EURO</name>
<keyword evidence="1" id="KW-1133">Transmembrane helix</keyword>
<evidence type="ECO:0000313" key="2">
    <source>
        <dbReference type="EMBL" id="KAE8359529.1"/>
    </source>
</evidence>
<evidence type="ECO:0000313" key="3">
    <source>
        <dbReference type="Proteomes" id="UP000326268"/>
    </source>
</evidence>
<reference evidence="2 3" key="1">
    <citation type="submission" date="2019-04" db="EMBL/GenBank/DDBJ databases">
        <title>Friends and foes A comparative genomics studyof 23 Aspergillus species from section Flavi.</title>
        <authorList>
            <consortium name="DOE Joint Genome Institute"/>
            <person name="Kjaerbolling I."/>
            <person name="Vesth T."/>
            <person name="Frisvad J.C."/>
            <person name="Nybo J.L."/>
            <person name="Theobald S."/>
            <person name="Kildgaard S."/>
            <person name="Isbrandt T."/>
            <person name="Kuo A."/>
            <person name="Sato A."/>
            <person name="Lyhne E.K."/>
            <person name="Kogle M.E."/>
            <person name="Wiebenga A."/>
            <person name="Kun R.S."/>
            <person name="Lubbers R.J."/>
            <person name="Makela M.R."/>
            <person name="Barry K."/>
            <person name="Chovatia M."/>
            <person name="Clum A."/>
            <person name="Daum C."/>
            <person name="Haridas S."/>
            <person name="He G."/>
            <person name="LaButti K."/>
            <person name="Lipzen A."/>
            <person name="Mondo S."/>
            <person name="Riley R."/>
            <person name="Salamov A."/>
            <person name="Simmons B.A."/>
            <person name="Magnuson J.K."/>
            <person name="Henrissat B."/>
            <person name="Mortensen U.H."/>
            <person name="Larsen T.O."/>
            <person name="Devries R.P."/>
            <person name="Grigoriev I.V."/>
            <person name="Machida M."/>
            <person name="Baker S.E."/>
            <person name="Andersen M.R."/>
        </authorList>
    </citation>
    <scope>NUCLEOTIDE SEQUENCE [LARGE SCALE GENOMIC DNA]</scope>
    <source>
        <strain evidence="2 3">CBS 763.97</strain>
    </source>
</reference>
<dbReference type="GeneID" id="43653110"/>
<keyword evidence="1" id="KW-0812">Transmembrane</keyword>
<keyword evidence="3" id="KW-1185">Reference proteome</keyword>
<protein>
    <submittedName>
        <fullName evidence="2">Uncharacterized protein</fullName>
    </submittedName>
</protein>
<dbReference type="Proteomes" id="UP000326268">
    <property type="component" value="Unassembled WGS sequence"/>
</dbReference>
<gene>
    <name evidence="2" type="ORF">BDV27DRAFT_135972</name>
</gene>
<dbReference type="EMBL" id="ML737820">
    <property type="protein sequence ID" value="KAE8359529.1"/>
    <property type="molecule type" value="Genomic_DNA"/>
</dbReference>
<accession>A0A5N6ZRP4</accession>